<dbReference type="PROSITE" id="PS50893">
    <property type="entry name" value="ABC_TRANSPORTER_2"/>
    <property type="match status" value="1"/>
</dbReference>
<dbReference type="PANTHER" id="PTHR42798:SF6">
    <property type="entry name" value="CELL DIVISION ATP-BINDING PROTEIN FTSE"/>
    <property type="match status" value="1"/>
</dbReference>
<evidence type="ECO:0000313" key="6">
    <source>
        <dbReference type="EMBL" id="MCC2253142.1"/>
    </source>
</evidence>
<reference evidence="6 7" key="1">
    <citation type="submission" date="2021-10" db="EMBL/GenBank/DDBJ databases">
        <title>Anaerobic single-cell dispensing facilitates the cultivation of human gut bacteria.</title>
        <authorList>
            <person name="Afrizal A."/>
        </authorList>
    </citation>
    <scope>NUCLEOTIDE SEQUENCE [LARGE SCALE GENOMIC DNA]</scope>
    <source>
        <strain evidence="6 7">CLA-AA-H200</strain>
    </source>
</reference>
<keyword evidence="7" id="KW-1185">Reference proteome</keyword>
<dbReference type="CDD" id="cd03255">
    <property type="entry name" value="ABC_MJ0796_LolCDE_FtsE"/>
    <property type="match status" value="1"/>
</dbReference>
<evidence type="ECO:0000259" key="5">
    <source>
        <dbReference type="PROSITE" id="PS50893"/>
    </source>
</evidence>
<keyword evidence="4 6" id="KW-0067">ATP-binding</keyword>
<dbReference type="RefSeq" id="WP_227706300.1">
    <property type="nucleotide sequence ID" value="NZ_JAJEQX010000002.1"/>
</dbReference>
<dbReference type="Pfam" id="PF00005">
    <property type="entry name" value="ABC_tran"/>
    <property type="match status" value="1"/>
</dbReference>
<dbReference type="EMBL" id="JAJEQX010000002">
    <property type="protein sequence ID" value="MCC2253142.1"/>
    <property type="molecule type" value="Genomic_DNA"/>
</dbReference>
<comment type="caution">
    <text evidence="6">The sequence shown here is derived from an EMBL/GenBank/DDBJ whole genome shotgun (WGS) entry which is preliminary data.</text>
</comment>
<name>A0ABS8FT36_9FIRM</name>
<dbReference type="InterPro" id="IPR003439">
    <property type="entry name" value="ABC_transporter-like_ATP-bd"/>
</dbReference>
<dbReference type="SMART" id="SM00382">
    <property type="entry name" value="AAA"/>
    <property type="match status" value="1"/>
</dbReference>
<accession>A0ABS8FT36</accession>
<dbReference type="Gene3D" id="3.40.50.300">
    <property type="entry name" value="P-loop containing nucleotide triphosphate hydrolases"/>
    <property type="match status" value="1"/>
</dbReference>
<keyword evidence="2" id="KW-0813">Transport</keyword>
<feature type="domain" description="ABC transporter" evidence="5">
    <location>
        <begin position="11"/>
        <end position="231"/>
    </location>
</feature>
<dbReference type="PANTHER" id="PTHR42798">
    <property type="entry name" value="LIPOPROTEIN-RELEASING SYSTEM ATP-BINDING PROTEIN LOLD"/>
    <property type="match status" value="1"/>
</dbReference>
<evidence type="ECO:0000256" key="1">
    <source>
        <dbReference type="ARBA" id="ARBA00005417"/>
    </source>
</evidence>
<keyword evidence="3" id="KW-0547">Nucleotide-binding</keyword>
<dbReference type="Proteomes" id="UP001198151">
    <property type="component" value="Unassembled WGS sequence"/>
</dbReference>
<proteinExistence type="inferred from homology"/>
<comment type="similarity">
    <text evidence="1">Belongs to the ABC transporter superfamily.</text>
</comment>
<evidence type="ECO:0000256" key="4">
    <source>
        <dbReference type="ARBA" id="ARBA00022840"/>
    </source>
</evidence>
<dbReference type="GO" id="GO:0005524">
    <property type="term" value="F:ATP binding"/>
    <property type="evidence" value="ECO:0007669"/>
    <property type="project" value="UniProtKB-KW"/>
</dbReference>
<dbReference type="InterPro" id="IPR003593">
    <property type="entry name" value="AAA+_ATPase"/>
</dbReference>
<dbReference type="InterPro" id="IPR027417">
    <property type="entry name" value="P-loop_NTPase"/>
</dbReference>
<gene>
    <name evidence="6" type="ORF">LKD70_01570</name>
</gene>
<organism evidence="6 7">
    <name type="scientific">Ruminococcus turbiniformis</name>
    <dbReference type="NCBI Taxonomy" id="2881258"/>
    <lineage>
        <taxon>Bacteria</taxon>
        <taxon>Bacillati</taxon>
        <taxon>Bacillota</taxon>
        <taxon>Clostridia</taxon>
        <taxon>Eubacteriales</taxon>
        <taxon>Oscillospiraceae</taxon>
        <taxon>Ruminococcus</taxon>
    </lineage>
</organism>
<evidence type="ECO:0000256" key="3">
    <source>
        <dbReference type="ARBA" id="ARBA00022741"/>
    </source>
</evidence>
<dbReference type="SUPFAM" id="SSF52540">
    <property type="entry name" value="P-loop containing nucleoside triphosphate hydrolases"/>
    <property type="match status" value="1"/>
</dbReference>
<evidence type="ECO:0000313" key="7">
    <source>
        <dbReference type="Proteomes" id="UP001198151"/>
    </source>
</evidence>
<sequence length="232" mass="25535">MTEYTADQITASVEGIKKYYGKGPNLVKALDGVSLKIERGKFTMIIGTSGSGKTTFLNLLGGQDRPTEGKIFVDGTRIDTLREPELAVYRRNKVGFIYQNFNLIPMLTVRENILFSQDMGNLKPDPGFFDEITETLGLKDRLDACPGELSGGGQQKAAIARALIGRPSLVLADEPTGNLDTKSSQNVLALLRLMNERYHQTIVMITHNLEIAQMADRVLRMEDGKIVSGEAL</sequence>
<dbReference type="InterPro" id="IPR017911">
    <property type="entry name" value="MacB-like_ATP-bd"/>
</dbReference>
<evidence type="ECO:0000256" key="2">
    <source>
        <dbReference type="ARBA" id="ARBA00022448"/>
    </source>
</evidence>
<protein>
    <submittedName>
        <fullName evidence="6">ABC transporter ATP-binding protein</fullName>
    </submittedName>
</protein>